<evidence type="ECO:0000313" key="4">
    <source>
        <dbReference type="Proteomes" id="UP001501682"/>
    </source>
</evidence>
<evidence type="ECO:0000313" key="3">
    <source>
        <dbReference type="EMBL" id="GAA4243078.1"/>
    </source>
</evidence>
<dbReference type="InterPro" id="IPR035986">
    <property type="entry name" value="PKD_dom_sf"/>
</dbReference>
<dbReference type="CDD" id="cd00146">
    <property type="entry name" value="PKD"/>
    <property type="match status" value="1"/>
</dbReference>
<name>A0ABP8CT22_9FLAO</name>
<sequence length="1133" mass="126666">MKFRLFLLITALYSTTLYSQCFDCGQNIGGWVHDHPEDIEKVSDGIIFTTLQGNFGVGVIYKYDFNCNLIWSYNLSGSIEAYKTAVDEQENIYVIVANDQGPVNVGSIVINSGTSVIKIDSQGQLIWSRPLGGEQIGINVHYWNNTIFIVGRFLTTISINNEITLTGNDEDYYIAEFDLDGNLIEAENFGASGEDTLIDSEIDINGNIYLTGTSDDITHITKFDSNLNQEWIKEISSYSANNYRYNASNLYYNNTNNKLYLWGSYYNSVNVLGNIFTVSNCERGSLLTEFSTSDGSLENITPIDNCSILPIPTIGGNWRTDNINNGYMYHKNDELFVLTSFRSSLTFSDTTIESTITNNFYNEDLVLFKVNLNSFDKEFVLRTTGENYYPNADYTDGPGPILIVDNDIYLSAFFESYPMQINSTEISNNSGNNNTDVLFYKYKTDQTDLDGLISYENSCFTESTSFEISGDFDSVLWNFNDPASGANNTSILHDPSHTFINIGNYNVTALVTCGTETETINVEVVITESPLVNQIADIYACEDIYGSQISSSFDTSSIESNLIGSQTDLSIKYFNGNGIELSSPLPNPISNSVLELETVTVRVAYNNNLNCYTEVSFDLIVEPLPEINQINNIYACDDDNDGITEFDISNIESTILGGQTGMEIVFFRENGSQLPNPTPNSILNTVPNQETVTARITNPTTHCFKEISFDLIVNPLPIANSLNILFGCDDNNDGISEYFETSTIESQVLNGQTGMSVNYFDQNAIQLSNPLPNPFTNSNPFNEVITIRVTDLNSTCYAETTLQLQTVTQPNINQPDNLYACDQGSGYAEFDTSTIEEQIIGTQVGLTIEYYDSNNNSLPSPLTALFQNTEPFSQTINVRVEDATNPICYSETSFNLIVNELPEINLEEEYFICNLEPSISLTVNSGFNSYSWFFEDGTSISNAYSVEITEEGSYTLTVTQIENDLTCQNSFTFSLVRSELPEIQQVNYGELGNNFIEIITSGNGDFEYSIDGINYQDNNYFPDIQGGTYNVYVRDKEGCGEDSKEVTIIDYPKFFTPNNDGYNDFWQVKGINKFPNSEILIFDRYGKLITQLSSNDVGWDGNYNGKGMLSNDYWFKANLGNGTNFSGHFSLKR</sequence>
<dbReference type="InterPro" id="IPR000601">
    <property type="entry name" value="PKD_dom"/>
</dbReference>
<organism evidence="3 4">
    <name type="scientific">Winogradskyella damuponensis</name>
    <dbReference type="NCBI Taxonomy" id="943939"/>
    <lineage>
        <taxon>Bacteria</taxon>
        <taxon>Pseudomonadati</taxon>
        <taxon>Bacteroidota</taxon>
        <taxon>Flavobacteriia</taxon>
        <taxon>Flavobacteriales</taxon>
        <taxon>Flavobacteriaceae</taxon>
        <taxon>Winogradskyella</taxon>
    </lineage>
</organism>
<dbReference type="InterPro" id="IPR013783">
    <property type="entry name" value="Ig-like_fold"/>
</dbReference>
<keyword evidence="4" id="KW-1185">Reference proteome</keyword>
<dbReference type="Proteomes" id="UP001501682">
    <property type="component" value="Unassembled WGS sequence"/>
</dbReference>
<protein>
    <recommendedName>
        <fullName evidence="2">PKD domain-containing protein</fullName>
    </recommendedName>
</protein>
<gene>
    <name evidence="3" type="ORF">GCM10022292_16320</name>
</gene>
<dbReference type="SUPFAM" id="SSF49299">
    <property type="entry name" value="PKD domain"/>
    <property type="match status" value="1"/>
</dbReference>
<comment type="caution">
    <text evidence="3">The sequence shown here is derived from an EMBL/GenBank/DDBJ whole genome shotgun (WGS) entry which is preliminary data.</text>
</comment>
<feature type="domain" description="PKD" evidence="2">
    <location>
        <begin position="469"/>
        <end position="527"/>
    </location>
</feature>
<dbReference type="InterPro" id="IPR026341">
    <property type="entry name" value="T9SS_type_B"/>
</dbReference>
<dbReference type="SUPFAM" id="SSF50998">
    <property type="entry name" value="Quinoprotein alcohol dehydrogenase-like"/>
    <property type="match status" value="1"/>
</dbReference>
<evidence type="ECO:0000256" key="1">
    <source>
        <dbReference type="SAM" id="SignalP"/>
    </source>
</evidence>
<keyword evidence="1" id="KW-0732">Signal</keyword>
<dbReference type="NCBIfam" id="TIGR04131">
    <property type="entry name" value="Bac_Flav_CTERM"/>
    <property type="match status" value="1"/>
</dbReference>
<dbReference type="InterPro" id="IPR011047">
    <property type="entry name" value="Quinoprotein_ADH-like_sf"/>
</dbReference>
<evidence type="ECO:0000259" key="2">
    <source>
        <dbReference type="PROSITE" id="PS50093"/>
    </source>
</evidence>
<reference evidence="4" key="1">
    <citation type="journal article" date="2019" name="Int. J. Syst. Evol. Microbiol.">
        <title>The Global Catalogue of Microorganisms (GCM) 10K type strain sequencing project: providing services to taxonomists for standard genome sequencing and annotation.</title>
        <authorList>
            <consortium name="The Broad Institute Genomics Platform"/>
            <consortium name="The Broad Institute Genome Sequencing Center for Infectious Disease"/>
            <person name="Wu L."/>
            <person name="Ma J."/>
        </authorList>
    </citation>
    <scope>NUCLEOTIDE SEQUENCE [LARGE SCALE GENOMIC DNA]</scope>
    <source>
        <strain evidence="4">JCM 17633</strain>
    </source>
</reference>
<feature type="signal peptide" evidence="1">
    <location>
        <begin position="1"/>
        <end position="19"/>
    </location>
</feature>
<dbReference type="EMBL" id="BAABCB010000017">
    <property type="protein sequence ID" value="GAA4243078.1"/>
    <property type="molecule type" value="Genomic_DNA"/>
</dbReference>
<accession>A0ABP8CT22</accession>
<dbReference type="Pfam" id="PF13585">
    <property type="entry name" value="CHU_C"/>
    <property type="match status" value="1"/>
</dbReference>
<dbReference type="Gene3D" id="2.60.40.10">
    <property type="entry name" value="Immunoglobulins"/>
    <property type="match status" value="1"/>
</dbReference>
<dbReference type="PROSITE" id="PS50093">
    <property type="entry name" value="PKD"/>
    <property type="match status" value="1"/>
</dbReference>
<feature type="chain" id="PRO_5046694896" description="PKD domain-containing protein" evidence="1">
    <location>
        <begin position="20"/>
        <end position="1133"/>
    </location>
</feature>
<dbReference type="RefSeq" id="WP_344713868.1">
    <property type="nucleotide sequence ID" value="NZ_BAABCB010000017.1"/>
</dbReference>
<proteinExistence type="predicted"/>